<dbReference type="Pfam" id="PF00805">
    <property type="entry name" value="Pentapeptide"/>
    <property type="match status" value="2"/>
</dbReference>
<protein>
    <submittedName>
        <fullName evidence="2">Pentapeptide repeat protein</fullName>
    </submittedName>
</protein>
<gene>
    <name evidence="2" type="ORF">MC7420_3413</name>
</gene>
<dbReference type="InterPro" id="IPR051082">
    <property type="entry name" value="Pentapeptide-BTB/POZ_domain"/>
</dbReference>
<dbReference type="STRING" id="118168.MC7420_3413"/>
<evidence type="ECO:0000313" key="2">
    <source>
        <dbReference type="EMBL" id="EDX71298.1"/>
    </source>
</evidence>
<dbReference type="HOGENOM" id="CLU_033401_3_0_3"/>
<feature type="compositionally biased region" description="Basic and acidic residues" evidence="1">
    <location>
        <begin position="468"/>
        <end position="477"/>
    </location>
</feature>
<dbReference type="Proteomes" id="UP000003835">
    <property type="component" value="Unassembled WGS sequence"/>
</dbReference>
<dbReference type="OrthoDB" id="453283at2"/>
<sequence length="485" mass="53425">MDILSFPLVSLRGENEWRTNPLTAILRRAKLFIAIFSADKPRFIYLIQAFLRRANLSNANLRGANFSKVSLFEAQLIKTNLSQAHFNGATFRRADLTQANLSQAHLKAADFYDTRLIEVNLSKANLTQANLTKAQLNLANFNQAILCHAKLINAKLVGANFSQACLKNVNFGVADLIGANLGCANLSGASFFRANLSEANLKGANLQGVDFRGAELSGANLSGANLSGANLSKADLSGANLSGANLSDAKLIRTQALAANFEEATLTGACIEDWNINGETNLNCTTCLYIYLQEYQQDRRPHVGKFAPGEFTQLFQKALETVDLIFRDGVNWKAFAYSFANTQIVHEDVPLGIQSIENKGDGTVLIKVSVTANTDKGKIDHDFWSNYKFVQEALEKQYQARIADKNEHINQLFDLVNHLQKQLGTIPKLMAEAYTTNYYWDFHAPVVSVGNEGVQGNLATENQGCQRNRQDNDDLKSKSTLTETA</sequence>
<dbReference type="AlphaFoldDB" id="B4W3F9"/>
<dbReference type="SUPFAM" id="SSF141571">
    <property type="entry name" value="Pentapeptide repeat-like"/>
    <property type="match status" value="2"/>
</dbReference>
<evidence type="ECO:0000256" key="1">
    <source>
        <dbReference type="SAM" id="MobiDB-lite"/>
    </source>
</evidence>
<proteinExistence type="predicted"/>
<dbReference type="InterPro" id="IPR001646">
    <property type="entry name" value="5peptide_repeat"/>
</dbReference>
<dbReference type="EMBL" id="DS989874">
    <property type="protein sequence ID" value="EDX71298.1"/>
    <property type="molecule type" value="Genomic_DNA"/>
</dbReference>
<keyword evidence="3" id="KW-1185">Reference proteome</keyword>
<feature type="region of interest" description="Disordered" evidence="1">
    <location>
        <begin position="461"/>
        <end position="485"/>
    </location>
</feature>
<dbReference type="Pfam" id="PF13599">
    <property type="entry name" value="Pentapeptide_4"/>
    <property type="match status" value="1"/>
</dbReference>
<name>B4W3F9_9CYAN</name>
<dbReference type="RefSeq" id="WP_006105829.1">
    <property type="nucleotide sequence ID" value="NZ_DS989874.1"/>
</dbReference>
<dbReference type="PANTHER" id="PTHR14136:SF17">
    <property type="entry name" value="BTB_POZ DOMAIN-CONTAINING PROTEIN KCTD9"/>
    <property type="match status" value="1"/>
</dbReference>
<dbReference type="PANTHER" id="PTHR14136">
    <property type="entry name" value="BTB_POZ DOMAIN-CONTAINING PROTEIN KCTD9"/>
    <property type="match status" value="1"/>
</dbReference>
<organism evidence="2 3">
    <name type="scientific">Coleofasciculus chthonoplastes PCC 7420</name>
    <dbReference type="NCBI Taxonomy" id="118168"/>
    <lineage>
        <taxon>Bacteria</taxon>
        <taxon>Bacillati</taxon>
        <taxon>Cyanobacteriota</taxon>
        <taxon>Cyanophyceae</taxon>
        <taxon>Coleofasciculales</taxon>
        <taxon>Coleofasciculaceae</taxon>
        <taxon>Coleofasciculus</taxon>
    </lineage>
</organism>
<evidence type="ECO:0000313" key="3">
    <source>
        <dbReference type="Proteomes" id="UP000003835"/>
    </source>
</evidence>
<dbReference type="eggNOG" id="COG1357">
    <property type="taxonomic scope" value="Bacteria"/>
</dbReference>
<dbReference type="Gene3D" id="2.160.20.80">
    <property type="entry name" value="E3 ubiquitin-protein ligase SopA"/>
    <property type="match status" value="2"/>
</dbReference>
<reference evidence="2 3" key="1">
    <citation type="submission" date="2008-07" db="EMBL/GenBank/DDBJ databases">
        <authorList>
            <person name="Tandeau de Marsac N."/>
            <person name="Ferriera S."/>
            <person name="Johnson J."/>
            <person name="Kravitz S."/>
            <person name="Beeson K."/>
            <person name="Sutton G."/>
            <person name="Rogers Y.-H."/>
            <person name="Friedman R."/>
            <person name="Frazier M."/>
            <person name="Venter J.C."/>
        </authorList>
    </citation>
    <scope>NUCLEOTIDE SEQUENCE [LARGE SCALE GENOMIC DNA]</scope>
    <source>
        <strain evidence="2 3">PCC 7420</strain>
    </source>
</reference>
<accession>B4W3F9</accession>